<dbReference type="GeneID" id="119729639"/>
<evidence type="ECO:0000313" key="2">
    <source>
        <dbReference type="EnsemblMetazoa" id="XP_038058222.1"/>
    </source>
</evidence>
<keyword evidence="3" id="KW-1185">Reference proteome</keyword>
<name>A0A914A310_PATMI</name>
<feature type="region of interest" description="Disordered" evidence="1">
    <location>
        <begin position="148"/>
        <end position="241"/>
    </location>
</feature>
<reference evidence="2" key="1">
    <citation type="submission" date="2022-11" db="UniProtKB">
        <authorList>
            <consortium name="EnsemblMetazoa"/>
        </authorList>
    </citation>
    <scope>IDENTIFICATION</scope>
</reference>
<sequence>MLGKHEQITLKAITEDDWEEIMTLILRDQGLEEWAQGDVEEWNMTKGSILEQQVVWEQDLDNALKDILYERLRKPVKDIMTKYVHENWGNKVGDYLTQRKIRYLHNKVMQALYNHGEGNHGEGSLKTIVNAASGRGYAFLLHVLGAPKRAEGEEAEGEEGKKREEKEDEDGEEVEGEEEEDEKEDEDGEEVEGEEEEQDKKEDEDGEEVEGEEEEQDEKEYEEGEEVEGEEEQQDEKDPHELLRKRIIADFVAHKELCYILKGKD</sequence>
<dbReference type="Proteomes" id="UP000887568">
    <property type="component" value="Unplaced"/>
</dbReference>
<evidence type="ECO:0000313" key="3">
    <source>
        <dbReference type="Proteomes" id="UP000887568"/>
    </source>
</evidence>
<proteinExistence type="predicted"/>
<dbReference type="AlphaFoldDB" id="A0A914A310"/>
<organism evidence="2 3">
    <name type="scientific">Patiria miniata</name>
    <name type="common">Bat star</name>
    <name type="synonym">Asterina miniata</name>
    <dbReference type="NCBI Taxonomy" id="46514"/>
    <lineage>
        <taxon>Eukaryota</taxon>
        <taxon>Metazoa</taxon>
        <taxon>Echinodermata</taxon>
        <taxon>Eleutherozoa</taxon>
        <taxon>Asterozoa</taxon>
        <taxon>Asteroidea</taxon>
        <taxon>Valvatacea</taxon>
        <taxon>Valvatida</taxon>
        <taxon>Asterinidae</taxon>
        <taxon>Patiria</taxon>
    </lineage>
</organism>
<feature type="compositionally biased region" description="Acidic residues" evidence="1">
    <location>
        <begin position="204"/>
        <end position="235"/>
    </location>
</feature>
<dbReference type="RefSeq" id="XP_038058222.1">
    <property type="nucleotide sequence ID" value="XM_038202294.1"/>
</dbReference>
<dbReference type="OMA" id="DQHEHIN"/>
<feature type="compositionally biased region" description="Basic and acidic residues" evidence="1">
    <location>
        <begin position="148"/>
        <end position="165"/>
    </location>
</feature>
<accession>A0A914A310</accession>
<dbReference type="EnsemblMetazoa" id="XM_038202294.1">
    <property type="protein sequence ID" value="XP_038058222.1"/>
    <property type="gene ID" value="LOC119729639"/>
</dbReference>
<protein>
    <submittedName>
        <fullName evidence="2">Uncharacterized protein</fullName>
    </submittedName>
</protein>
<evidence type="ECO:0000256" key="1">
    <source>
        <dbReference type="SAM" id="MobiDB-lite"/>
    </source>
</evidence>
<feature type="compositionally biased region" description="Acidic residues" evidence="1">
    <location>
        <begin position="166"/>
        <end position="197"/>
    </location>
</feature>